<sequence length="354" mass="39256">MIVTYESVAYSCGCGHMPGDDCQGCTSSSPMWSGYHEIPYYYCDATDYGSDPRDDTNNPNPGGGGGGSGNGDGTSPDDTPITVLIPPGEECENPPPGDLNGDCKLDAYEVCLLQGNSKEVCECVADRGTVEECLQDIKCERLNRLVQTDGLGSDILPVVNQLRTKLGAGNNEWSMSYKNVWSEEGRKNVTDDDGLQEGPSDERSPFNYTTTWIGQIHSHPEGKFAVPSWLDIRALKLLHTESYDVFNDEVFIMVVAPNNITYALRVDNIQTLIDKIDADMQNAKGNNDDEKRKYIKEEMREDYSNSSNLEKTFLELFGDYGISFYEATDATLSNWKQLELDENDNETVTETPCN</sequence>
<dbReference type="Proteomes" id="UP001500185">
    <property type="component" value="Unassembled WGS sequence"/>
</dbReference>
<name>A0ABN1K1S8_9FLAO</name>
<gene>
    <name evidence="2" type="ORF">GCM10009433_03340</name>
</gene>
<keyword evidence="3" id="KW-1185">Reference proteome</keyword>
<evidence type="ECO:0008006" key="4">
    <source>
        <dbReference type="Google" id="ProtNLM"/>
    </source>
</evidence>
<feature type="compositionally biased region" description="Gly residues" evidence="1">
    <location>
        <begin position="61"/>
        <end position="72"/>
    </location>
</feature>
<dbReference type="RefSeq" id="WP_224455444.1">
    <property type="nucleotide sequence ID" value="NZ_BAAAGG010000004.1"/>
</dbReference>
<comment type="caution">
    <text evidence="2">The sequence shown here is derived from an EMBL/GenBank/DDBJ whole genome shotgun (WGS) entry which is preliminary data.</text>
</comment>
<accession>A0ABN1K1S8</accession>
<feature type="region of interest" description="Disordered" evidence="1">
    <location>
        <begin position="51"/>
        <end position="97"/>
    </location>
</feature>
<evidence type="ECO:0000256" key="1">
    <source>
        <dbReference type="SAM" id="MobiDB-lite"/>
    </source>
</evidence>
<evidence type="ECO:0000313" key="3">
    <source>
        <dbReference type="Proteomes" id="UP001500185"/>
    </source>
</evidence>
<protein>
    <recommendedName>
        <fullName evidence="4">JAB domain-containing protein</fullName>
    </recommendedName>
</protein>
<dbReference type="EMBL" id="BAAAGG010000004">
    <property type="protein sequence ID" value="GAA0752384.1"/>
    <property type="molecule type" value="Genomic_DNA"/>
</dbReference>
<reference evidence="2 3" key="1">
    <citation type="journal article" date="2019" name="Int. J. Syst. Evol. Microbiol.">
        <title>The Global Catalogue of Microorganisms (GCM) 10K type strain sequencing project: providing services to taxonomists for standard genome sequencing and annotation.</title>
        <authorList>
            <consortium name="The Broad Institute Genomics Platform"/>
            <consortium name="The Broad Institute Genome Sequencing Center for Infectious Disease"/>
            <person name="Wu L."/>
            <person name="Ma J."/>
        </authorList>
    </citation>
    <scope>NUCLEOTIDE SEQUENCE [LARGE SCALE GENOMIC DNA]</scope>
    <source>
        <strain evidence="2 3">JCM 16231</strain>
    </source>
</reference>
<organism evidence="2 3">
    <name type="scientific">Psychroflexus lacisalsi</name>
    <dbReference type="NCBI Taxonomy" id="503928"/>
    <lineage>
        <taxon>Bacteria</taxon>
        <taxon>Pseudomonadati</taxon>
        <taxon>Bacteroidota</taxon>
        <taxon>Flavobacteriia</taxon>
        <taxon>Flavobacteriales</taxon>
        <taxon>Flavobacteriaceae</taxon>
        <taxon>Psychroflexus</taxon>
    </lineage>
</organism>
<evidence type="ECO:0000313" key="2">
    <source>
        <dbReference type="EMBL" id="GAA0752384.1"/>
    </source>
</evidence>
<proteinExistence type="predicted"/>